<evidence type="ECO:0000256" key="4">
    <source>
        <dbReference type="RuleBase" id="RU004046"/>
    </source>
</evidence>
<dbReference type="InterPro" id="IPR043129">
    <property type="entry name" value="ATPase_NBD"/>
</dbReference>
<evidence type="ECO:0000313" key="5">
    <source>
        <dbReference type="EMBL" id="AKF07626.1"/>
    </source>
</evidence>
<proteinExistence type="inferred from homology"/>
<keyword evidence="3" id="KW-0067">ATP-binding</keyword>
<dbReference type="GO" id="GO:0004340">
    <property type="term" value="F:glucokinase activity"/>
    <property type="evidence" value="ECO:0007669"/>
    <property type="project" value="UniProtKB-UniRule"/>
</dbReference>
<dbReference type="PANTHER" id="PTHR47363">
    <property type="entry name" value="GLUCOKINASE"/>
    <property type="match status" value="1"/>
</dbReference>
<evidence type="ECO:0000256" key="3">
    <source>
        <dbReference type="HAMAP-Rule" id="MF_00524"/>
    </source>
</evidence>
<comment type="catalytic activity">
    <reaction evidence="3">
        <text>D-glucose + ATP = D-glucose 6-phosphate + ADP + H(+)</text>
        <dbReference type="Rhea" id="RHEA:17825"/>
        <dbReference type="ChEBI" id="CHEBI:4167"/>
        <dbReference type="ChEBI" id="CHEBI:15378"/>
        <dbReference type="ChEBI" id="CHEBI:30616"/>
        <dbReference type="ChEBI" id="CHEBI:61548"/>
        <dbReference type="ChEBI" id="CHEBI:456216"/>
        <dbReference type="EC" id="2.7.1.2"/>
    </reaction>
</comment>
<dbReference type="AlphaFoldDB" id="A0A0F6YJ57"/>
<dbReference type="GO" id="GO:0006096">
    <property type="term" value="P:glycolytic process"/>
    <property type="evidence" value="ECO:0007669"/>
    <property type="project" value="UniProtKB-UniRule"/>
</dbReference>
<comment type="subcellular location">
    <subcellularLocation>
        <location evidence="3">Cytoplasm</location>
    </subcellularLocation>
</comment>
<dbReference type="Pfam" id="PF02685">
    <property type="entry name" value="Glucokinase"/>
    <property type="match status" value="1"/>
</dbReference>
<accession>A0A0F6YJ57</accession>
<dbReference type="GO" id="GO:0005737">
    <property type="term" value="C:cytoplasm"/>
    <property type="evidence" value="ECO:0007669"/>
    <property type="project" value="UniProtKB-SubCell"/>
</dbReference>
<organism evidence="5 6">
    <name type="scientific">Sandaracinus amylolyticus</name>
    <dbReference type="NCBI Taxonomy" id="927083"/>
    <lineage>
        <taxon>Bacteria</taxon>
        <taxon>Pseudomonadati</taxon>
        <taxon>Myxococcota</taxon>
        <taxon>Polyangia</taxon>
        <taxon>Polyangiales</taxon>
        <taxon>Sandaracinaceae</taxon>
        <taxon>Sandaracinus</taxon>
    </lineage>
</organism>
<dbReference type="Gene3D" id="3.30.420.40">
    <property type="match status" value="1"/>
</dbReference>
<gene>
    <name evidence="3" type="primary">glk</name>
    <name evidence="5" type="ORF">DB32_004775</name>
</gene>
<dbReference type="KEGG" id="samy:DB32_004775"/>
<keyword evidence="3" id="KW-0547">Nucleotide-binding</keyword>
<dbReference type="CDD" id="cd24008">
    <property type="entry name" value="ASKHA_NBD_GLK"/>
    <property type="match status" value="1"/>
</dbReference>
<feature type="binding site" evidence="3">
    <location>
        <begin position="11"/>
        <end position="16"/>
    </location>
    <ligand>
        <name>ATP</name>
        <dbReference type="ChEBI" id="CHEBI:30616"/>
    </ligand>
</feature>
<dbReference type="Gene3D" id="3.40.367.20">
    <property type="match status" value="1"/>
</dbReference>
<dbReference type="HAMAP" id="MF_00524">
    <property type="entry name" value="Glucokinase"/>
    <property type="match status" value="1"/>
</dbReference>
<dbReference type="EC" id="2.7.1.2" evidence="3"/>
<keyword evidence="1 3" id="KW-0808">Transferase</keyword>
<dbReference type="GO" id="GO:0005524">
    <property type="term" value="F:ATP binding"/>
    <property type="evidence" value="ECO:0007669"/>
    <property type="project" value="UniProtKB-UniRule"/>
</dbReference>
<keyword evidence="6" id="KW-1185">Reference proteome</keyword>
<keyword evidence="3" id="KW-0324">Glycolysis</keyword>
<dbReference type="OrthoDB" id="257751at2"/>
<sequence length="334" mass="34334">MVTIGTRVLAGDVGGTKTALSLCERHERGWIEVATTTFPSADHAGLEAPARAFLQTVGGAPISAAAFGVAGPVKDHRVYTTNLPWLVDGPSLAVALGAQRVAVINDFEATARGLLELGPEHVAVIQEGVIDPMGPIALLGAGTGLGEATVVRTPAGVRVLPSEGGHTDFAPRDEVEDGLLRFLRRRHPDHVSYERVVSGMGLAAIHAYVVESGLATCHPSTLARLVDEDPGAVIGELGASGSDPACAHAVAMFVSLYGAEAGNLALKTLPTGGLFVAGGIAPKLLGAIRGGAFLSSFLAKGRMRPVLETIRISIVVEPRVGLHGARALAASLVE</sequence>
<dbReference type="GO" id="GO:0005536">
    <property type="term" value="F:D-glucose binding"/>
    <property type="evidence" value="ECO:0007669"/>
    <property type="project" value="InterPro"/>
</dbReference>
<keyword evidence="2 3" id="KW-0418">Kinase</keyword>
<comment type="similarity">
    <text evidence="3 4">Belongs to the bacterial glucokinase family.</text>
</comment>
<name>A0A0F6YJ57_9BACT</name>
<keyword evidence="3" id="KW-0963">Cytoplasm</keyword>
<evidence type="ECO:0000313" key="6">
    <source>
        <dbReference type="Proteomes" id="UP000034883"/>
    </source>
</evidence>
<protein>
    <recommendedName>
        <fullName evidence="3">Glucokinase</fullName>
        <ecNumber evidence="3">2.7.1.2</ecNumber>
    </recommendedName>
    <alternativeName>
        <fullName evidence="3">Glucose kinase</fullName>
    </alternativeName>
</protein>
<dbReference type="InterPro" id="IPR003836">
    <property type="entry name" value="Glucokinase"/>
</dbReference>
<evidence type="ECO:0000256" key="2">
    <source>
        <dbReference type="ARBA" id="ARBA00022777"/>
    </source>
</evidence>
<dbReference type="STRING" id="927083.DB32_004775"/>
<reference evidence="5 6" key="1">
    <citation type="submission" date="2015-03" db="EMBL/GenBank/DDBJ databases">
        <title>Genome assembly of Sandaracinus amylolyticus DSM 53668.</title>
        <authorList>
            <person name="Sharma G."/>
            <person name="Subramanian S."/>
        </authorList>
    </citation>
    <scope>NUCLEOTIDE SEQUENCE [LARGE SCALE GENOMIC DNA]</scope>
    <source>
        <strain evidence="5 6">DSM 53668</strain>
    </source>
</reference>
<dbReference type="NCBIfam" id="TIGR00749">
    <property type="entry name" value="glk"/>
    <property type="match status" value="1"/>
</dbReference>
<dbReference type="SUPFAM" id="SSF53067">
    <property type="entry name" value="Actin-like ATPase domain"/>
    <property type="match status" value="1"/>
</dbReference>
<evidence type="ECO:0000256" key="1">
    <source>
        <dbReference type="ARBA" id="ARBA00022679"/>
    </source>
</evidence>
<dbReference type="Proteomes" id="UP000034883">
    <property type="component" value="Chromosome"/>
</dbReference>
<dbReference type="PANTHER" id="PTHR47363:SF1">
    <property type="entry name" value="GLUCOKINASE"/>
    <property type="match status" value="1"/>
</dbReference>
<dbReference type="EMBL" id="CP011125">
    <property type="protein sequence ID" value="AKF07626.1"/>
    <property type="molecule type" value="Genomic_DNA"/>
</dbReference>